<evidence type="ECO:0000256" key="3">
    <source>
        <dbReference type="ARBA" id="ARBA00023163"/>
    </source>
</evidence>
<keyword evidence="1" id="KW-0805">Transcription regulation</keyword>
<dbReference type="PRINTS" id="PR00032">
    <property type="entry name" value="HTHARAC"/>
</dbReference>
<proteinExistence type="predicted"/>
<dbReference type="InterPro" id="IPR011051">
    <property type="entry name" value="RmlC_Cupin_sf"/>
</dbReference>
<dbReference type="GO" id="GO:0043565">
    <property type="term" value="F:sequence-specific DNA binding"/>
    <property type="evidence" value="ECO:0007669"/>
    <property type="project" value="InterPro"/>
</dbReference>
<feature type="domain" description="HTH araC/xylS-type" evidence="4">
    <location>
        <begin position="155"/>
        <end position="253"/>
    </location>
</feature>
<gene>
    <name evidence="5" type="ORF">D7M11_25280</name>
</gene>
<dbReference type="InterPro" id="IPR020449">
    <property type="entry name" value="Tscrpt_reg_AraC-type_HTH"/>
</dbReference>
<accession>A0A3B0BTP2</accession>
<evidence type="ECO:0000256" key="1">
    <source>
        <dbReference type="ARBA" id="ARBA00023015"/>
    </source>
</evidence>
<dbReference type="InterPro" id="IPR009057">
    <property type="entry name" value="Homeodomain-like_sf"/>
</dbReference>
<evidence type="ECO:0000313" key="5">
    <source>
        <dbReference type="EMBL" id="RKN75821.1"/>
    </source>
</evidence>
<reference evidence="5 6" key="1">
    <citation type="journal article" date="2007" name="Int. J. Syst. Evol. Microbiol.">
        <title>Paenibacillus ginsengarvi sp. nov., isolated from soil from ginseng cultivation.</title>
        <authorList>
            <person name="Yoon M.H."/>
            <person name="Ten L.N."/>
            <person name="Im W.T."/>
        </authorList>
    </citation>
    <scope>NUCLEOTIDE SEQUENCE [LARGE SCALE GENOMIC DNA]</scope>
    <source>
        <strain evidence="5 6">KCTC 13059</strain>
    </source>
</reference>
<comment type="caution">
    <text evidence="5">The sequence shown here is derived from an EMBL/GenBank/DDBJ whole genome shotgun (WGS) entry which is preliminary data.</text>
</comment>
<dbReference type="Proteomes" id="UP000282311">
    <property type="component" value="Unassembled WGS sequence"/>
</dbReference>
<dbReference type="SUPFAM" id="SSF46689">
    <property type="entry name" value="Homeodomain-like"/>
    <property type="match status" value="2"/>
</dbReference>
<keyword evidence="6" id="KW-1185">Reference proteome</keyword>
<dbReference type="SUPFAM" id="SSF51182">
    <property type="entry name" value="RmlC-like cupins"/>
    <property type="match status" value="1"/>
</dbReference>
<dbReference type="InterPro" id="IPR018062">
    <property type="entry name" value="HTH_AraC-typ_CS"/>
</dbReference>
<dbReference type="AlphaFoldDB" id="A0A3B0BTP2"/>
<dbReference type="InterPro" id="IPR018060">
    <property type="entry name" value="HTH_AraC"/>
</dbReference>
<dbReference type="PROSITE" id="PS00041">
    <property type="entry name" value="HTH_ARAC_FAMILY_1"/>
    <property type="match status" value="1"/>
</dbReference>
<dbReference type="OrthoDB" id="9791615at2"/>
<dbReference type="Pfam" id="PF02311">
    <property type="entry name" value="AraC_binding"/>
    <property type="match status" value="1"/>
</dbReference>
<dbReference type="PANTHER" id="PTHR43280:SF28">
    <property type="entry name" value="HTH-TYPE TRANSCRIPTIONAL ACTIVATOR RHAS"/>
    <property type="match status" value="1"/>
</dbReference>
<protein>
    <submittedName>
        <fullName evidence="5">AraC family transcriptional regulator</fullName>
    </submittedName>
</protein>
<dbReference type="PROSITE" id="PS01124">
    <property type="entry name" value="HTH_ARAC_FAMILY_2"/>
    <property type="match status" value="1"/>
</dbReference>
<dbReference type="Gene3D" id="2.60.120.10">
    <property type="entry name" value="Jelly Rolls"/>
    <property type="match status" value="1"/>
</dbReference>
<dbReference type="PANTHER" id="PTHR43280">
    <property type="entry name" value="ARAC-FAMILY TRANSCRIPTIONAL REGULATOR"/>
    <property type="match status" value="1"/>
</dbReference>
<sequence length="257" mass="29927">MHWHDHLEWVYVRKGRVSIQVDAFVGEAKEGELVFVNSRQLHAAHPLEPDSHMAAIVFNEALLRNSGLDSTEERYILPILTHRLKLPVILRRDDPLSSDILGAVSRLIDELDNRSNGYELFVKAELYRIFGLIFRHHRELAPPAKTMSPRDYAFNELLQTIRGNIRANMTVEEAARAVNLSPHHFCTMFKKMTGKTLIEYVHLLRINEAERLLKETDRYITEIAEQVGFNDITYFGRIFRKYRSMSPTELRKNIRST</sequence>
<name>A0A3B0BTP2_9BACL</name>
<keyword evidence="3" id="KW-0804">Transcription</keyword>
<dbReference type="InterPro" id="IPR003313">
    <property type="entry name" value="AraC-bd"/>
</dbReference>
<evidence type="ECO:0000313" key="6">
    <source>
        <dbReference type="Proteomes" id="UP000282311"/>
    </source>
</evidence>
<evidence type="ECO:0000259" key="4">
    <source>
        <dbReference type="PROSITE" id="PS01124"/>
    </source>
</evidence>
<dbReference type="Pfam" id="PF12833">
    <property type="entry name" value="HTH_18"/>
    <property type="match status" value="1"/>
</dbReference>
<dbReference type="RefSeq" id="WP_120750051.1">
    <property type="nucleotide sequence ID" value="NZ_RBAH01000022.1"/>
</dbReference>
<dbReference type="GO" id="GO:0003700">
    <property type="term" value="F:DNA-binding transcription factor activity"/>
    <property type="evidence" value="ECO:0007669"/>
    <property type="project" value="InterPro"/>
</dbReference>
<keyword evidence="2" id="KW-0238">DNA-binding</keyword>
<dbReference type="InterPro" id="IPR014710">
    <property type="entry name" value="RmlC-like_jellyroll"/>
</dbReference>
<dbReference type="SMART" id="SM00342">
    <property type="entry name" value="HTH_ARAC"/>
    <property type="match status" value="1"/>
</dbReference>
<evidence type="ECO:0000256" key="2">
    <source>
        <dbReference type="ARBA" id="ARBA00023125"/>
    </source>
</evidence>
<organism evidence="5 6">
    <name type="scientific">Paenibacillus ginsengarvi</name>
    <dbReference type="NCBI Taxonomy" id="400777"/>
    <lineage>
        <taxon>Bacteria</taxon>
        <taxon>Bacillati</taxon>
        <taxon>Bacillota</taxon>
        <taxon>Bacilli</taxon>
        <taxon>Bacillales</taxon>
        <taxon>Paenibacillaceae</taxon>
        <taxon>Paenibacillus</taxon>
    </lineage>
</organism>
<dbReference type="Gene3D" id="1.10.10.60">
    <property type="entry name" value="Homeodomain-like"/>
    <property type="match status" value="2"/>
</dbReference>
<dbReference type="EMBL" id="RBAH01000022">
    <property type="protein sequence ID" value="RKN75821.1"/>
    <property type="molecule type" value="Genomic_DNA"/>
</dbReference>